<dbReference type="GO" id="GO:0004177">
    <property type="term" value="F:aminopeptidase activity"/>
    <property type="evidence" value="ECO:0007669"/>
    <property type="project" value="UniProtKB-KW"/>
</dbReference>
<dbReference type="Gene3D" id="3.40.630.10">
    <property type="entry name" value="Zn peptidases"/>
    <property type="match status" value="1"/>
</dbReference>
<dbReference type="InterPro" id="IPR007484">
    <property type="entry name" value="Peptidase_M28"/>
</dbReference>
<protein>
    <submittedName>
        <fullName evidence="2">Putative aminopeptidase</fullName>
    </submittedName>
</protein>
<feature type="domain" description="PDZ" evidence="1">
    <location>
        <begin position="329"/>
        <end position="401"/>
    </location>
</feature>
<proteinExistence type="predicted"/>
<dbReference type="SMART" id="SM00228">
    <property type="entry name" value="PDZ"/>
    <property type="match status" value="1"/>
</dbReference>
<sequence>MQIMRLSSLLFFLIFTLSCSTNSVYKNNIIFDVEYLSSDELEGRSTGSKGEELAANYIEKRFKELNVEPIGENGYFQEFSFKQKSHPHDTISTSDSIQENSITGKNVIGFIDNKSINTIVVGAHYDHLGFGGEGSLYRSDSLKIHNGADDNASGVSLMLDLAAKLKDNNNNNYMFIAFSGEELGLLGSNFFVKNPTIDIKSINYMINMDMVGRLNNENTLAVYGLGTSPIFKQTIKSNNKNFKIIENESGVGPSDHTSFYLNDIPVLHFFTGQHSDYHKPSDDSELLNYEGINLISDFIYSIISDLNDNGKLPFRETKNESQETPRFKVSLGVIPDYLYDGKGMRIDGVSKGKPAEKAGFQKGDIVIKLGDEEVTDMMSYMKALSKHENGDKVDVQISRKNELSIKKVTF</sequence>
<dbReference type="Pfam" id="PF13180">
    <property type="entry name" value="PDZ_2"/>
    <property type="match status" value="1"/>
</dbReference>
<keyword evidence="2" id="KW-0378">Hydrolase</keyword>
<name>Q2VBU2_9BACT</name>
<dbReference type="InterPro" id="IPR036034">
    <property type="entry name" value="PDZ_sf"/>
</dbReference>
<dbReference type="SUPFAM" id="SSF50156">
    <property type="entry name" value="PDZ domain-like"/>
    <property type="match status" value="1"/>
</dbReference>
<dbReference type="GO" id="GO:0008235">
    <property type="term" value="F:metalloexopeptidase activity"/>
    <property type="evidence" value="ECO:0007669"/>
    <property type="project" value="InterPro"/>
</dbReference>
<keyword evidence="2" id="KW-0645">Protease</keyword>
<dbReference type="Pfam" id="PF04389">
    <property type="entry name" value="Peptidase_M28"/>
    <property type="match status" value="1"/>
</dbReference>
<reference evidence="2" key="1">
    <citation type="journal article" date="2005" name="Appl. Environ. Microbiol.">
        <title>Sequence and expression analyses of Cytophaga-like hydrolases in a Western arctic metagenomic library and the Sargasso Sea.</title>
        <authorList>
            <person name="Cottrell M.T."/>
            <person name="Yu L."/>
            <person name="Kirchman D.L."/>
        </authorList>
    </citation>
    <scope>NUCLEOTIDE SEQUENCE</scope>
</reference>
<accession>Q2VBU2</accession>
<dbReference type="PANTHER" id="PTHR12147:SF26">
    <property type="entry name" value="PEPTIDASE M28 DOMAIN-CONTAINING PROTEIN"/>
    <property type="match status" value="1"/>
</dbReference>
<keyword evidence="2" id="KW-0031">Aminopeptidase</keyword>
<dbReference type="Gene3D" id="2.30.42.10">
    <property type="match status" value="1"/>
</dbReference>
<dbReference type="InterPro" id="IPR001478">
    <property type="entry name" value="PDZ"/>
</dbReference>
<dbReference type="PROSITE" id="PS51257">
    <property type="entry name" value="PROKAR_LIPOPROTEIN"/>
    <property type="match status" value="1"/>
</dbReference>
<dbReference type="InterPro" id="IPR045175">
    <property type="entry name" value="M28_fam"/>
</dbReference>
<organism evidence="2">
    <name type="scientific">uncultured Bacteroidetes bacterium 'SBI2-18 P41A3'</name>
    <dbReference type="NCBI Taxonomy" id="358068"/>
    <lineage>
        <taxon>Bacteria</taxon>
        <taxon>Pseudomonadati</taxon>
        <taxon>Bacteroidota</taxon>
        <taxon>environmental samples</taxon>
    </lineage>
</organism>
<dbReference type="GO" id="GO:0006508">
    <property type="term" value="P:proteolysis"/>
    <property type="evidence" value="ECO:0007669"/>
    <property type="project" value="InterPro"/>
</dbReference>
<evidence type="ECO:0000259" key="1">
    <source>
        <dbReference type="SMART" id="SM00228"/>
    </source>
</evidence>
<dbReference type="AlphaFoldDB" id="Q2VBU2"/>
<dbReference type="SUPFAM" id="SSF53187">
    <property type="entry name" value="Zn-dependent exopeptidases"/>
    <property type="match status" value="1"/>
</dbReference>
<dbReference type="PANTHER" id="PTHR12147">
    <property type="entry name" value="METALLOPEPTIDASE M28 FAMILY MEMBER"/>
    <property type="match status" value="1"/>
</dbReference>
<evidence type="ECO:0000313" key="2">
    <source>
        <dbReference type="EMBL" id="ABB86529.1"/>
    </source>
</evidence>
<dbReference type="CDD" id="cd05663">
    <property type="entry name" value="M28_like_PA_PDZ_associated"/>
    <property type="match status" value="1"/>
</dbReference>
<dbReference type="EMBL" id="DQ272742">
    <property type="protein sequence ID" value="ABB86529.1"/>
    <property type="molecule type" value="Genomic_DNA"/>
</dbReference>